<dbReference type="InterPro" id="IPR015421">
    <property type="entry name" value="PyrdxlP-dep_Trfase_major"/>
</dbReference>
<dbReference type="Gene3D" id="3.40.640.10">
    <property type="entry name" value="Type I PLP-dependent aspartate aminotransferase-like (Major domain)"/>
    <property type="match status" value="1"/>
</dbReference>
<keyword evidence="3" id="KW-0032">Aminotransferase</keyword>
<evidence type="ECO:0000259" key="2">
    <source>
        <dbReference type="Pfam" id="PF00266"/>
    </source>
</evidence>
<keyword evidence="4" id="KW-1185">Reference proteome</keyword>
<dbReference type="PANTHER" id="PTHR43586">
    <property type="entry name" value="CYSTEINE DESULFURASE"/>
    <property type="match status" value="1"/>
</dbReference>
<evidence type="ECO:0000313" key="4">
    <source>
        <dbReference type="Proteomes" id="UP001139462"/>
    </source>
</evidence>
<feature type="domain" description="Aminotransferase class V" evidence="2">
    <location>
        <begin position="15"/>
        <end position="352"/>
    </location>
</feature>
<protein>
    <submittedName>
        <fullName evidence="3">Aminotransferase class V-fold PLP-dependent enzyme</fullName>
    </submittedName>
</protein>
<dbReference type="Proteomes" id="UP001139462">
    <property type="component" value="Unassembled WGS sequence"/>
</dbReference>
<dbReference type="Pfam" id="PF00266">
    <property type="entry name" value="Aminotran_5"/>
    <property type="match status" value="1"/>
</dbReference>
<accession>A0A9X1R4C4</accession>
<organism evidence="3 4">
    <name type="scientific">Aequorivita xiaoshiensis</name>
    <dbReference type="NCBI Taxonomy" id="2874476"/>
    <lineage>
        <taxon>Bacteria</taxon>
        <taxon>Pseudomonadati</taxon>
        <taxon>Bacteroidota</taxon>
        <taxon>Flavobacteriia</taxon>
        <taxon>Flavobacteriales</taxon>
        <taxon>Flavobacteriaceae</taxon>
        <taxon>Aequorivita</taxon>
    </lineage>
</organism>
<reference evidence="3" key="1">
    <citation type="submission" date="2021-09" db="EMBL/GenBank/DDBJ databases">
        <title>Genome of Aequorivita sp. strain F64183.</title>
        <authorList>
            <person name="Wang Y."/>
        </authorList>
    </citation>
    <scope>NUCLEOTIDE SEQUENCE</scope>
    <source>
        <strain evidence="3">F64183</strain>
    </source>
</reference>
<dbReference type="InterPro" id="IPR015424">
    <property type="entry name" value="PyrdxlP-dep_Trfase"/>
</dbReference>
<dbReference type="GO" id="GO:0008483">
    <property type="term" value="F:transaminase activity"/>
    <property type="evidence" value="ECO:0007669"/>
    <property type="project" value="UniProtKB-KW"/>
</dbReference>
<dbReference type="RefSeq" id="WP_237609084.1">
    <property type="nucleotide sequence ID" value="NZ_JAIRBB010000015.1"/>
</dbReference>
<evidence type="ECO:0000256" key="1">
    <source>
        <dbReference type="ARBA" id="ARBA00022898"/>
    </source>
</evidence>
<comment type="caution">
    <text evidence="3">The sequence shown here is derived from an EMBL/GenBank/DDBJ whole genome shotgun (WGS) entry which is preliminary data.</text>
</comment>
<gene>
    <name evidence="3" type="ORF">K8344_12845</name>
</gene>
<keyword evidence="1" id="KW-0663">Pyridoxal phosphate</keyword>
<name>A0A9X1R4C4_9FLAO</name>
<dbReference type="AlphaFoldDB" id="A0A9X1R4C4"/>
<keyword evidence="3" id="KW-0808">Transferase</keyword>
<dbReference type="InterPro" id="IPR015422">
    <property type="entry name" value="PyrdxlP-dep_Trfase_small"/>
</dbReference>
<dbReference type="Gene3D" id="3.90.1150.10">
    <property type="entry name" value="Aspartate Aminotransferase, domain 1"/>
    <property type="match status" value="1"/>
</dbReference>
<dbReference type="PANTHER" id="PTHR43586:SF15">
    <property type="entry name" value="BLR3095 PROTEIN"/>
    <property type="match status" value="1"/>
</dbReference>
<proteinExistence type="predicted"/>
<dbReference type="EMBL" id="JAIRBB010000015">
    <property type="protein sequence ID" value="MCG2432011.1"/>
    <property type="molecule type" value="Genomic_DNA"/>
</dbReference>
<dbReference type="InterPro" id="IPR000192">
    <property type="entry name" value="Aminotrans_V_dom"/>
</dbReference>
<evidence type="ECO:0000313" key="3">
    <source>
        <dbReference type="EMBL" id="MCG2432011.1"/>
    </source>
</evidence>
<dbReference type="SUPFAM" id="SSF53383">
    <property type="entry name" value="PLP-dependent transferases"/>
    <property type="match status" value="1"/>
</dbReference>
<sequence>MKEIRKHFPSLNTTVYLDTAANGLIPKPVIDWRRTQDEELLNNPVAYRAKHQKIIEDTKFEISRFFNAPLNTIALIPNFSFGINSILEGLPKNQKILLLNNDYPSVNWPVESRELNVCYAEIDENLELNIETAIKKHKPEVFIFSIVQWLSGIKIDFNFLKQLKDKYPNLLLIADGTQYLGTEVFNFEASPLDVLVTSCYKWLTSGFGNGILFIKETAQHRISPKTIGFNSAATFESTPSDTAFMKHFEPGHQDTLNYGSIAQAIKFQENYGRKVLYQQIKSISELAKESFAEIGLLSNHTLLRQNHSSIFNLQCDKNIFKKLKENNIACSLRGYGIRVGFHYYNTKEDLAHLLQVLKQG</sequence>